<evidence type="ECO:0000313" key="2">
    <source>
        <dbReference type="Proteomes" id="UP000683925"/>
    </source>
</evidence>
<organism evidence="1 2">
    <name type="scientific">Paramecium octaurelia</name>
    <dbReference type="NCBI Taxonomy" id="43137"/>
    <lineage>
        <taxon>Eukaryota</taxon>
        <taxon>Sar</taxon>
        <taxon>Alveolata</taxon>
        <taxon>Ciliophora</taxon>
        <taxon>Intramacronucleata</taxon>
        <taxon>Oligohymenophorea</taxon>
        <taxon>Peniculida</taxon>
        <taxon>Parameciidae</taxon>
        <taxon>Paramecium</taxon>
    </lineage>
</organism>
<dbReference type="EMBL" id="CAJJDP010000061">
    <property type="protein sequence ID" value="CAD8173474.1"/>
    <property type="molecule type" value="Genomic_DNA"/>
</dbReference>
<proteinExistence type="predicted"/>
<name>A0A8S1V9D0_PAROT</name>
<sequence>MNIERVDQNFIIVKKEIRAYIKSYKILLSLQFLMMTELEYTKRISFWTNSCLS</sequence>
<keyword evidence="2" id="KW-1185">Reference proteome</keyword>
<gene>
    <name evidence="1" type="ORF">POCTA_138.1.T0620040</name>
</gene>
<dbReference type="AlphaFoldDB" id="A0A8S1V9D0"/>
<comment type="caution">
    <text evidence="1">The sequence shown here is derived from an EMBL/GenBank/DDBJ whole genome shotgun (WGS) entry which is preliminary data.</text>
</comment>
<protein>
    <submittedName>
        <fullName evidence="1">Uncharacterized protein</fullName>
    </submittedName>
</protein>
<dbReference type="Proteomes" id="UP000683925">
    <property type="component" value="Unassembled WGS sequence"/>
</dbReference>
<evidence type="ECO:0000313" key="1">
    <source>
        <dbReference type="EMBL" id="CAD8173474.1"/>
    </source>
</evidence>
<accession>A0A8S1V9D0</accession>
<reference evidence="1" key="1">
    <citation type="submission" date="2021-01" db="EMBL/GenBank/DDBJ databases">
        <authorList>
            <consortium name="Genoscope - CEA"/>
            <person name="William W."/>
        </authorList>
    </citation>
    <scope>NUCLEOTIDE SEQUENCE</scope>
</reference>